<dbReference type="STRING" id="1122973.GCA_000379925_01319"/>
<keyword evidence="2" id="KW-1185">Reference proteome</keyword>
<accession>A0A4Y8WS36</accession>
<dbReference type="PROSITE" id="PS51257">
    <property type="entry name" value="PROKAR_LIPOPROTEIN"/>
    <property type="match status" value="1"/>
</dbReference>
<name>A0A4Y8WS36_9PORP</name>
<reference evidence="1 2" key="1">
    <citation type="submission" date="2019-03" db="EMBL/GenBank/DDBJ databases">
        <title>Porphyromonas levii Isolated from the Uterus of Dairy Cows.</title>
        <authorList>
            <person name="Francis A.M."/>
        </authorList>
    </citation>
    <scope>NUCLEOTIDE SEQUENCE [LARGE SCALE GENOMIC DNA]</scope>
    <source>
        <strain evidence="1 2">AF5678</strain>
    </source>
</reference>
<protein>
    <submittedName>
        <fullName evidence="1">Uncharacterized protein</fullName>
    </submittedName>
</protein>
<comment type="caution">
    <text evidence="1">The sequence shown here is derived from an EMBL/GenBank/DDBJ whole genome shotgun (WGS) entry which is preliminary data.</text>
</comment>
<organism evidence="1 2">
    <name type="scientific">Porphyromonas levii</name>
    <dbReference type="NCBI Taxonomy" id="28114"/>
    <lineage>
        <taxon>Bacteria</taxon>
        <taxon>Pseudomonadati</taxon>
        <taxon>Bacteroidota</taxon>
        <taxon>Bacteroidia</taxon>
        <taxon>Bacteroidales</taxon>
        <taxon>Porphyromonadaceae</taxon>
        <taxon>Porphyromonas</taxon>
    </lineage>
</organism>
<dbReference type="OrthoDB" id="1010151at2"/>
<sequence>MTQLRKLLYLPLVVLLTAGCSNERMKSILAPIVVAPESSIERDVRGHEQIYSVQAILRYARKTNKGTYRAYDLSQHETPFPIYQEITLDKDETGSLSISSNRKHFDVIKGKDIYYALELKYFDINGKQINYQFSRYDTEKEGKEGAEDYNTLMVHQTLFTLHNYSLDKSTVVYPMSLDSLYYDKYLYQFDEQGKPRRASMASPFVVYAPEKGHEPNQLRYNHLLAQKATENAISDRATQPFVDPKSAQTYYLYRALGLPELAAITPEVFSYEYRDTDPVQSELGSIVVGSDDLGRLRIGKPVSLLRQKRSLLPGAMRDALGFKGVLQFKQSGIAFQMRISIAHILTREGKYDLWSNPNHLRYHYQISSAWNSFDMDFPLPFKVIADLDGDRDSFVESLQRFYPNATSEEVSRMIDNSSDYFHRIPSTTM</sequence>
<evidence type="ECO:0000313" key="1">
    <source>
        <dbReference type="EMBL" id="TFH97169.1"/>
    </source>
</evidence>
<dbReference type="EMBL" id="SPNC01000006">
    <property type="protein sequence ID" value="TFH97169.1"/>
    <property type="molecule type" value="Genomic_DNA"/>
</dbReference>
<gene>
    <name evidence="1" type="ORF">E4P47_00830</name>
</gene>
<evidence type="ECO:0000313" key="2">
    <source>
        <dbReference type="Proteomes" id="UP000297225"/>
    </source>
</evidence>
<dbReference type="Proteomes" id="UP000297225">
    <property type="component" value="Unassembled WGS sequence"/>
</dbReference>
<dbReference type="RefSeq" id="WP_134848987.1">
    <property type="nucleotide sequence ID" value="NZ_CP197400.1"/>
</dbReference>
<proteinExistence type="predicted"/>
<dbReference type="AlphaFoldDB" id="A0A4Y8WS36"/>